<feature type="compositionally biased region" description="Basic and acidic residues" evidence="6">
    <location>
        <begin position="317"/>
        <end position="331"/>
    </location>
</feature>
<dbReference type="PROSITE" id="PS00018">
    <property type="entry name" value="EF_HAND_1"/>
    <property type="match status" value="1"/>
</dbReference>
<evidence type="ECO:0000256" key="4">
    <source>
        <dbReference type="ARBA" id="ARBA00022833"/>
    </source>
</evidence>
<keyword evidence="4" id="KW-0862">Zinc</keyword>
<evidence type="ECO:0000256" key="5">
    <source>
        <dbReference type="PROSITE-ProRule" id="PRU00042"/>
    </source>
</evidence>
<feature type="domain" description="C2H2-type" evidence="7">
    <location>
        <begin position="176"/>
        <end position="200"/>
    </location>
</feature>
<dbReference type="AlphaFoldDB" id="A0A9N8VLB1"/>
<dbReference type="PROSITE" id="PS00028">
    <property type="entry name" value="ZINC_FINGER_C2H2_1"/>
    <property type="match status" value="4"/>
</dbReference>
<dbReference type="GO" id="GO:0045944">
    <property type="term" value="P:positive regulation of transcription by RNA polymerase II"/>
    <property type="evidence" value="ECO:0007669"/>
    <property type="project" value="UniProtKB-ARBA"/>
</dbReference>
<keyword evidence="2" id="KW-0677">Repeat</keyword>
<dbReference type="OrthoDB" id="4441058at2759"/>
<evidence type="ECO:0000259" key="7">
    <source>
        <dbReference type="PROSITE" id="PS50157"/>
    </source>
</evidence>
<evidence type="ECO:0000313" key="8">
    <source>
        <dbReference type="EMBL" id="CAG8459391.1"/>
    </source>
</evidence>
<feature type="region of interest" description="Disordered" evidence="6">
    <location>
        <begin position="308"/>
        <end position="331"/>
    </location>
</feature>
<dbReference type="PANTHER" id="PTHR19818:SF139">
    <property type="entry name" value="PAIR-RULE PROTEIN ODD-PAIRED"/>
    <property type="match status" value="1"/>
</dbReference>
<feature type="compositionally biased region" description="Acidic residues" evidence="6">
    <location>
        <begin position="59"/>
        <end position="68"/>
    </location>
</feature>
<dbReference type="InterPro" id="IPR018247">
    <property type="entry name" value="EF_Hand_1_Ca_BS"/>
</dbReference>
<dbReference type="FunFam" id="3.30.160.60:FF:002343">
    <property type="entry name" value="Zinc finger protein 33A"/>
    <property type="match status" value="1"/>
</dbReference>
<dbReference type="EMBL" id="CAJVPV010000489">
    <property type="protein sequence ID" value="CAG8459391.1"/>
    <property type="molecule type" value="Genomic_DNA"/>
</dbReference>
<feature type="domain" description="C2H2-type" evidence="7">
    <location>
        <begin position="236"/>
        <end position="260"/>
    </location>
</feature>
<proteinExistence type="predicted"/>
<dbReference type="SMART" id="SM00355">
    <property type="entry name" value="ZnF_C2H2"/>
    <property type="match status" value="4"/>
</dbReference>
<evidence type="ECO:0000313" key="9">
    <source>
        <dbReference type="Proteomes" id="UP000789342"/>
    </source>
</evidence>
<organism evidence="8 9">
    <name type="scientific">Acaulospora morrowiae</name>
    <dbReference type="NCBI Taxonomy" id="94023"/>
    <lineage>
        <taxon>Eukaryota</taxon>
        <taxon>Fungi</taxon>
        <taxon>Fungi incertae sedis</taxon>
        <taxon>Mucoromycota</taxon>
        <taxon>Glomeromycotina</taxon>
        <taxon>Glomeromycetes</taxon>
        <taxon>Diversisporales</taxon>
        <taxon>Acaulosporaceae</taxon>
        <taxon>Acaulospora</taxon>
    </lineage>
</organism>
<dbReference type="FunFam" id="3.30.160.60:FF:000446">
    <property type="entry name" value="Zinc finger protein"/>
    <property type="match status" value="1"/>
</dbReference>
<dbReference type="GO" id="GO:0000978">
    <property type="term" value="F:RNA polymerase II cis-regulatory region sequence-specific DNA binding"/>
    <property type="evidence" value="ECO:0007669"/>
    <property type="project" value="TreeGrafter"/>
</dbReference>
<comment type="caution">
    <text evidence="8">The sequence shown here is derived from an EMBL/GenBank/DDBJ whole genome shotgun (WGS) entry which is preliminary data.</text>
</comment>
<evidence type="ECO:0000256" key="2">
    <source>
        <dbReference type="ARBA" id="ARBA00022737"/>
    </source>
</evidence>
<reference evidence="8" key="1">
    <citation type="submission" date="2021-06" db="EMBL/GenBank/DDBJ databases">
        <authorList>
            <person name="Kallberg Y."/>
            <person name="Tangrot J."/>
            <person name="Rosling A."/>
        </authorList>
    </citation>
    <scope>NUCLEOTIDE SEQUENCE</scope>
    <source>
        <strain evidence="8">CL551</strain>
    </source>
</reference>
<dbReference type="InterPro" id="IPR013087">
    <property type="entry name" value="Znf_C2H2_type"/>
</dbReference>
<name>A0A9N8VLB1_9GLOM</name>
<dbReference type="GO" id="GO:0005634">
    <property type="term" value="C:nucleus"/>
    <property type="evidence" value="ECO:0007669"/>
    <property type="project" value="UniProtKB-ARBA"/>
</dbReference>
<feature type="domain" description="C2H2-type" evidence="7">
    <location>
        <begin position="206"/>
        <end position="235"/>
    </location>
</feature>
<protein>
    <submittedName>
        <fullName evidence="8">12641_t:CDS:1</fullName>
    </submittedName>
</protein>
<dbReference type="Pfam" id="PF00096">
    <property type="entry name" value="zf-C2H2"/>
    <property type="match status" value="3"/>
</dbReference>
<dbReference type="GO" id="GO:0000981">
    <property type="term" value="F:DNA-binding transcription factor activity, RNA polymerase II-specific"/>
    <property type="evidence" value="ECO:0007669"/>
    <property type="project" value="TreeGrafter"/>
</dbReference>
<feature type="region of interest" description="Disordered" evidence="6">
    <location>
        <begin position="1"/>
        <end position="25"/>
    </location>
</feature>
<dbReference type="PROSITE" id="PS50157">
    <property type="entry name" value="ZINC_FINGER_C2H2_2"/>
    <property type="match status" value="4"/>
</dbReference>
<feature type="region of interest" description="Disordered" evidence="6">
    <location>
        <begin position="100"/>
        <end position="141"/>
    </location>
</feature>
<evidence type="ECO:0000256" key="6">
    <source>
        <dbReference type="SAM" id="MobiDB-lite"/>
    </source>
</evidence>
<dbReference type="GO" id="GO:0008270">
    <property type="term" value="F:zinc ion binding"/>
    <property type="evidence" value="ECO:0007669"/>
    <property type="project" value="UniProtKB-KW"/>
</dbReference>
<dbReference type="SUPFAM" id="SSF57667">
    <property type="entry name" value="beta-beta-alpha zinc fingers"/>
    <property type="match status" value="2"/>
</dbReference>
<gene>
    <name evidence="8" type="ORF">AMORRO_LOCUS1321</name>
</gene>
<dbReference type="PANTHER" id="PTHR19818">
    <property type="entry name" value="ZINC FINGER PROTEIN ZIC AND GLI"/>
    <property type="match status" value="1"/>
</dbReference>
<keyword evidence="1" id="KW-0479">Metal-binding</keyword>
<dbReference type="Proteomes" id="UP000789342">
    <property type="component" value="Unassembled WGS sequence"/>
</dbReference>
<evidence type="ECO:0000256" key="1">
    <source>
        <dbReference type="ARBA" id="ARBA00022723"/>
    </source>
</evidence>
<keyword evidence="3 5" id="KW-0863">Zinc-finger</keyword>
<accession>A0A9N8VLB1</accession>
<dbReference type="InterPro" id="IPR036236">
    <property type="entry name" value="Znf_C2H2_sf"/>
</dbReference>
<sequence>MGKRGKRADHQGDESNQESDYTILSDNEDLYSYLKSDARELEALPTKEGNARKDFVYSDADDDNDISDYEIQGSFSRNDRDYTDYEMEDDDELFDMDADGHEEQESEPSRSAQISSSGATASNQQALSSPSSAGGNPAGASRKGHLKCRFTNCTESFIHKTALIVHERTHTGEKIYTCNYPDCNKQFHQRSYLKYHEQTHLTNSVFKCDVPGCTKQYRSRYTLISHKREHTGEKPFVCDVNDCGKAFSQRYQWISHKKLHEPGGFDSERDKGDKSGYESDQLKMIAQKVSNQMPMKVVRSVKDSGENAIGSNAITQDPKEECTSSPAEDSKRTTMLLKTEDISEFEVTKFVSKNSSAENEESTHFMSANRVDDKVNGDSKVSGEIGYMSNQAQVDDPAAEKNNSEEMINFTEIDKSFDGKESRHSENWISLDDNDEEIIDAPSKVVEVPDYFV</sequence>
<feature type="domain" description="C2H2-type" evidence="7">
    <location>
        <begin position="146"/>
        <end position="175"/>
    </location>
</feature>
<feature type="compositionally biased region" description="Polar residues" evidence="6">
    <location>
        <begin position="109"/>
        <end position="127"/>
    </location>
</feature>
<dbReference type="InterPro" id="IPR050329">
    <property type="entry name" value="GLI_C2H2-zinc-finger"/>
</dbReference>
<feature type="region of interest" description="Disordered" evidence="6">
    <location>
        <begin position="42"/>
        <end position="84"/>
    </location>
</feature>
<keyword evidence="9" id="KW-1185">Reference proteome</keyword>
<feature type="compositionally biased region" description="Low complexity" evidence="6">
    <location>
        <begin position="128"/>
        <end position="141"/>
    </location>
</feature>
<dbReference type="Gene3D" id="3.30.160.60">
    <property type="entry name" value="Classic Zinc Finger"/>
    <property type="match status" value="4"/>
</dbReference>
<evidence type="ECO:0000256" key="3">
    <source>
        <dbReference type="ARBA" id="ARBA00022771"/>
    </source>
</evidence>